<dbReference type="AlphaFoldDB" id="A0A934V593"/>
<evidence type="ECO:0000313" key="3">
    <source>
        <dbReference type="Proteomes" id="UP000635245"/>
    </source>
</evidence>
<name>A0A934V593_9PSEU</name>
<reference evidence="2" key="1">
    <citation type="submission" date="2020-12" db="EMBL/GenBank/DDBJ databases">
        <title>Prauserella sp. ASG 168, a novel actinomycete isolated from cave rock.</title>
        <authorList>
            <person name="Suriyachadkun C."/>
        </authorList>
    </citation>
    <scope>NUCLEOTIDE SEQUENCE</scope>
    <source>
        <strain evidence="2">ASG 168</strain>
    </source>
</reference>
<sequence>MTAELSWLVTAPRSGRAIVIAPGEESGVDDAVTRLDTMRGPAPAWSRTIERTGYWWYAVCIAVAVAVVVSGLALAWRAARPATPDGQDAAQHGDVVVGRLSSAIRQAIRPGIFL</sequence>
<feature type="transmembrane region" description="Helical" evidence="1">
    <location>
        <begin position="54"/>
        <end position="76"/>
    </location>
</feature>
<dbReference type="Proteomes" id="UP000635245">
    <property type="component" value="Unassembled WGS sequence"/>
</dbReference>
<organism evidence="2 3">
    <name type="scientific">Prauserella cavernicola</name>
    <dbReference type="NCBI Taxonomy" id="2800127"/>
    <lineage>
        <taxon>Bacteria</taxon>
        <taxon>Bacillati</taxon>
        <taxon>Actinomycetota</taxon>
        <taxon>Actinomycetes</taxon>
        <taxon>Pseudonocardiales</taxon>
        <taxon>Pseudonocardiaceae</taxon>
        <taxon>Prauserella</taxon>
    </lineage>
</organism>
<keyword evidence="1" id="KW-0472">Membrane</keyword>
<keyword evidence="3" id="KW-1185">Reference proteome</keyword>
<dbReference type="RefSeq" id="WP_200325953.1">
    <property type="nucleotide sequence ID" value="NZ_JAENJH010000015.1"/>
</dbReference>
<proteinExistence type="predicted"/>
<keyword evidence="1" id="KW-0812">Transmembrane</keyword>
<dbReference type="EMBL" id="JAENJH010000015">
    <property type="protein sequence ID" value="MBK1789221.1"/>
    <property type="molecule type" value="Genomic_DNA"/>
</dbReference>
<keyword evidence="1" id="KW-1133">Transmembrane helix</keyword>
<protein>
    <submittedName>
        <fullName evidence="2">Uncharacterized protein</fullName>
    </submittedName>
</protein>
<accession>A0A934V593</accession>
<evidence type="ECO:0000256" key="1">
    <source>
        <dbReference type="SAM" id="Phobius"/>
    </source>
</evidence>
<gene>
    <name evidence="2" type="ORF">JHE00_33225</name>
</gene>
<comment type="caution">
    <text evidence="2">The sequence shown here is derived from an EMBL/GenBank/DDBJ whole genome shotgun (WGS) entry which is preliminary data.</text>
</comment>
<evidence type="ECO:0000313" key="2">
    <source>
        <dbReference type="EMBL" id="MBK1789221.1"/>
    </source>
</evidence>